<protein>
    <submittedName>
        <fullName evidence="2">Uncharacterized protein</fullName>
    </submittedName>
</protein>
<name>A0ABV9JGA9_9LACT</name>
<sequence>MGIFRKTTYRFDFENVVNFHISEIADAYELVNLVIMENKRLLELKVNGSVTITKVEETNKGDVEIYSDTLHLPVKLDDEGKYDEWLNFFYESKPVKDKTLQKYRKLQPEIVEFAPIQKKEAINNVQASTPSAYAPEPDLSVMEEDESEVNINPNPKKQVEQVNSEFENQLSAKDAEIEKLKQQIEQQKKQGEITPKEKKLESIPTPVAQPIIVEEETEKEEKAPVSKPSVSTTSDDGLISDVIPLIGNNNPNMTKAILDQLDLQDSKTIAHQVQESFSVVQAQELEKIQAEITKHKEEEIQLAKKAFEEKENQLQIEAQFALTSQESELKKKYDTLILEEYNKRLEAQKVRAKEYSNKLLATLLSSMGLERI</sequence>
<accession>A0ABV9JGA9</accession>
<reference evidence="3" key="1">
    <citation type="journal article" date="2019" name="Int. J. Syst. Evol. Microbiol.">
        <title>The Global Catalogue of Microorganisms (GCM) 10K type strain sequencing project: providing services to taxonomists for standard genome sequencing and annotation.</title>
        <authorList>
            <consortium name="The Broad Institute Genomics Platform"/>
            <consortium name="The Broad Institute Genome Sequencing Center for Infectious Disease"/>
            <person name="Wu L."/>
            <person name="Ma J."/>
        </authorList>
    </citation>
    <scope>NUCLEOTIDE SEQUENCE [LARGE SCALE GENOMIC DNA]</scope>
    <source>
        <strain evidence="3">CCUG 63287</strain>
    </source>
</reference>
<dbReference type="EMBL" id="JBHSGD010000005">
    <property type="protein sequence ID" value="MFC4652435.1"/>
    <property type="molecule type" value="Genomic_DNA"/>
</dbReference>
<comment type="caution">
    <text evidence="2">The sequence shown here is derived from an EMBL/GenBank/DDBJ whole genome shotgun (WGS) entry which is preliminary data.</text>
</comment>
<feature type="coiled-coil region" evidence="1">
    <location>
        <begin position="156"/>
        <end position="190"/>
    </location>
</feature>
<dbReference type="RefSeq" id="WP_213534845.1">
    <property type="nucleotide sequence ID" value="NZ_BOVQ01000004.1"/>
</dbReference>
<evidence type="ECO:0000313" key="2">
    <source>
        <dbReference type="EMBL" id="MFC4652435.1"/>
    </source>
</evidence>
<evidence type="ECO:0000313" key="3">
    <source>
        <dbReference type="Proteomes" id="UP001595987"/>
    </source>
</evidence>
<evidence type="ECO:0000256" key="1">
    <source>
        <dbReference type="SAM" id="Coils"/>
    </source>
</evidence>
<organism evidence="2 3">
    <name type="scientific">Lactococcus nasutitermitis</name>
    <dbReference type="NCBI Taxonomy" id="1652957"/>
    <lineage>
        <taxon>Bacteria</taxon>
        <taxon>Bacillati</taxon>
        <taxon>Bacillota</taxon>
        <taxon>Bacilli</taxon>
        <taxon>Lactobacillales</taxon>
        <taxon>Streptococcaceae</taxon>
        <taxon>Lactococcus</taxon>
    </lineage>
</organism>
<keyword evidence="3" id="KW-1185">Reference proteome</keyword>
<gene>
    <name evidence="2" type="ORF">ACFO26_05885</name>
</gene>
<dbReference type="Proteomes" id="UP001595987">
    <property type="component" value="Unassembled WGS sequence"/>
</dbReference>
<feature type="coiled-coil region" evidence="1">
    <location>
        <begin position="285"/>
        <end position="358"/>
    </location>
</feature>
<proteinExistence type="predicted"/>
<keyword evidence="1" id="KW-0175">Coiled coil</keyword>